<dbReference type="AlphaFoldDB" id="A0A4Z0F6J8"/>
<reference evidence="1 2" key="1">
    <citation type="journal article" date="2019" name="ISME J.">
        <title>Candidatus Macondimonas diazotrophica, a novel gammaproteobacterial genus dominating crude-oil-contaminated coastal sediments.</title>
        <authorList>
            <person name="Karthikeyan S."/>
            <person name="Konstantinidis K."/>
        </authorList>
    </citation>
    <scope>NUCLEOTIDE SEQUENCE [LARGE SCALE GENOMIC DNA]</scope>
    <source>
        <strain evidence="1 2">KTK01</strain>
    </source>
</reference>
<accession>A0A4Z0F6J8</accession>
<comment type="caution">
    <text evidence="1">The sequence shown here is derived from an EMBL/GenBank/DDBJ whole genome shotgun (WGS) entry which is preliminary data.</text>
</comment>
<organism evidence="1 2">
    <name type="scientific">Candidatus Macondimonas diazotrophica</name>
    <dbReference type="NCBI Taxonomy" id="2305248"/>
    <lineage>
        <taxon>Bacteria</taxon>
        <taxon>Pseudomonadati</taxon>
        <taxon>Pseudomonadota</taxon>
        <taxon>Gammaproteobacteria</taxon>
        <taxon>Chromatiales</taxon>
        <taxon>Ectothiorhodospiraceae</taxon>
        <taxon>Candidatus Macondimonas</taxon>
    </lineage>
</organism>
<keyword evidence="2" id="KW-1185">Reference proteome</keyword>
<evidence type="ECO:0000313" key="1">
    <source>
        <dbReference type="EMBL" id="TFZ81295.1"/>
    </source>
</evidence>
<dbReference type="RefSeq" id="WP_135282867.1">
    <property type="nucleotide sequence ID" value="NZ_SRIO01000030.1"/>
</dbReference>
<sequence length="226" mass="26102">MSPDSLLVVTNSLGLPFFSADDLSAMFGVGKDRIYQFRHNNQDRPLLIEHKRALRKASLCADLVAAFHVAHATALQQERYRFTQIAPYLIRLPKVDLSVPPFPPIGEHSGERFLALYKTAVERAVTILRFIDIPASVVELPLEDMETAVEHDLRLFRDVPDEVESRRLPWKWSRKRAERYLEHLREDMSHYGVPLNGDAWDFDRPDRMTMIDPHPRQESEETATEA</sequence>
<evidence type="ECO:0000313" key="2">
    <source>
        <dbReference type="Proteomes" id="UP000297890"/>
    </source>
</evidence>
<name>A0A4Z0F6J8_9GAMM</name>
<protein>
    <submittedName>
        <fullName evidence="1">Uncharacterized protein</fullName>
    </submittedName>
</protein>
<gene>
    <name evidence="1" type="ORF">E4680_13085</name>
</gene>
<dbReference type="Proteomes" id="UP000297890">
    <property type="component" value="Unassembled WGS sequence"/>
</dbReference>
<proteinExistence type="predicted"/>
<dbReference type="EMBL" id="SRIO01000030">
    <property type="protein sequence ID" value="TFZ81295.1"/>
    <property type="molecule type" value="Genomic_DNA"/>
</dbReference>